<sequence length="270" mass="31348">MLHPLIEDMNVFNISVIVLITCVLVYVAYPKSRYYFKRFFYKVCLILAGTFGAFISVVKGRTPKNHWHTFRIFQFLTIWCGISFEIRNRKYIEHNEPFVIVANHQSSLDVLSLTHVWPENCIVLLKSSLKYMPGFNICAYLCEAIFVNRFSKENAHKSIEKSVAAIQNQRKIWIFPEGTRNSSGTLLPFKKGAFVIAREAQVPIVPIVFSSYQSFYKKDEHIFNYGGRVIIEVLPPMYPSSYPDVDSMVEDCRMQMGYVYYKISQELIGK</sequence>
<keyword evidence="9" id="KW-1185">Reference proteome</keyword>
<dbReference type="WBParaSite" id="TCLT_0000912801-mRNA-1">
    <property type="protein sequence ID" value="TCLT_0000912801-mRNA-1"/>
    <property type="gene ID" value="TCLT_0000912801"/>
</dbReference>
<reference evidence="10" key="1">
    <citation type="submission" date="2017-02" db="UniProtKB">
        <authorList>
            <consortium name="WormBaseParasite"/>
        </authorList>
    </citation>
    <scope>IDENTIFICATION</scope>
</reference>
<dbReference type="STRING" id="103827.A0A0N5D7R9"/>
<evidence type="ECO:0000259" key="7">
    <source>
        <dbReference type="SMART" id="SM00563"/>
    </source>
</evidence>
<feature type="transmembrane region" description="Helical" evidence="6">
    <location>
        <begin position="12"/>
        <end position="29"/>
    </location>
</feature>
<reference evidence="8 9" key="2">
    <citation type="submission" date="2018-11" db="EMBL/GenBank/DDBJ databases">
        <authorList>
            <consortium name="Pathogen Informatics"/>
        </authorList>
    </citation>
    <scope>NUCLEOTIDE SEQUENCE [LARGE SCALE GENOMIC DNA]</scope>
</reference>
<evidence type="ECO:0000256" key="3">
    <source>
        <dbReference type="ARBA" id="ARBA00022679"/>
    </source>
</evidence>
<evidence type="ECO:0000256" key="4">
    <source>
        <dbReference type="ARBA" id="ARBA00023315"/>
    </source>
</evidence>
<keyword evidence="6" id="KW-0472">Membrane</keyword>
<dbReference type="Pfam" id="PF01553">
    <property type="entry name" value="Acyltransferase"/>
    <property type="match status" value="1"/>
</dbReference>
<dbReference type="Proteomes" id="UP000276776">
    <property type="component" value="Unassembled WGS sequence"/>
</dbReference>
<dbReference type="GO" id="GO:0003841">
    <property type="term" value="F:1-acylglycerol-3-phosphate O-acyltransferase activity"/>
    <property type="evidence" value="ECO:0007669"/>
    <property type="project" value="UniProtKB-UniRule"/>
</dbReference>
<dbReference type="PANTHER" id="PTHR10434:SF10">
    <property type="entry name" value="1-ACYL-SN-GLYCEROL-3-PHOSPHATE ACYLTRANSFERASE ACL-1-RELATED"/>
    <property type="match status" value="1"/>
</dbReference>
<comment type="similarity">
    <text evidence="2 5">Belongs to the 1-acyl-sn-glycerol-3-phosphate acyltransferase family.</text>
</comment>
<dbReference type="OrthoDB" id="202234at2759"/>
<comment type="pathway">
    <text evidence="1">Phospholipid metabolism; CDP-diacylglycerol biosynthesis; CDP-diacylglycerol from sn-glycerol 3-phosphate: step 2/3.</text>
</comment>
<dbReference type="InterPro" id="IPR002123">
    <property type="entry name" value="Plipid/glycerol_acylTrfase"/>
</dbReference>
<proteinExistence type="inferred from homology"/>
<dbReference type="SUPFAM" id="SSF69593">
    <property type="entry name" value="Glycerol-3-phosphate (1)-acyltransferase"/>
    <property type="match status" value="1"/>
</dbReference>
<evidence type="ECO:0000313" key="9">
    <source>
        <dbReference type="Proteomes" id="UP000276776"/>
    </source>
</evidence>
<gene>
    <name evidence="8" type="ORF">TCLT_LOCUS9117</name>
</gene>
<dbReference type="GO" id="GO:0016020">
    <property type="term" value="C:membrane"/>
    <property type="evidence" value="ECO:0007669"/>
    <property type="project" value="InterPro"/>
</dbReference>
<evidence type="ECO:0000256" key="1">
    <source>
        <dbReference type="ARBA" id="ARBA00004728"/>
    </source>
</evidence>
<dbReference type="CDD" id="cd07989">
    <property type="entry name" value="LPLAT_AGPAT-like"/>
    <property type="match status" value="1"/>
</dbReference>
<feature type="transmembrane region" description="Helical" evidence="6">
    <location>
        <begin position="39"/>
        <end position="58"/>
    </location>
</feature>
<name>A0A0N5D7R9_THECL</name>
<dbReference type="GO" id="GO:0006654">
    <property type="term" value="P:phosphatidic acid biosynthetic process"/>
    <property type="evidence" value="ECO:0007669"/>
    <property type="project" value="TreeGrafter"/>
</dbReference>
<dbReference type="NCBIfam" id="TIGR00530">
    <property type="entry name" value="AGP_acyltrn"/>
    <property type="match status" value="1"/>
</dbReference>
<dbReference type="SMART" id="SM00563">
    <property type="entry name" value="PlsC"/>
    <property type="match status" value="1"/>
</dbReference>
<dbReference type="AlphaFoldDB" id="A0A0N5D7R9"/>
<keyword evidence="5" id="KW-1208">Phospholipid metabolism</keyword>
<feature type="domain" description="Phospholipid/glycerol acyltransferase" evidence="7">
    <location>
        <begin position="98"/>
        <end position="212"/>
    </location>
</feature>
<dbReference type="EC" id="2.3.1.51" evidence="5"/>
<evidence type="ECO:0000313" key="8">
    <source>
        <dbReference type="EMBL" id="VDN06724.1"/>
    </source>
</evidence>
<keyword evidence="6" id="KW-0812">Transmembrane</keyword>
<keyword evidence="3 5" id="KW-0808">Transferase</keyword>
<dbReference type="EMBL" id="UYYF01004734">
    <property type="protein sequence ID" value="VDN06724.1"/>
    <property type="molecule type" value="Genomic_DNA"/>
</dbReference>
<evidence type="ECO:0000313" key="10">
    <source>
        <dbReference type="WBParaSite" id="TCLT_0000912801-mRNA-1"/>
    </source>
</evidence>
<evidence type="ECO:0000256" key="2">
    <source>
        <dbReference type="ARBA" id="ARBA00008655"/>
    </source>
</evidence>
<dbReference type="OMA" id="WPENCVV"/>
<dbReference type="GO" id="GO:0005783">
    <property type="term" value="C:endoplasmic reticulum"/>
    <property type="evidence" value="ECO:0007669"/>
    <property type="project" value="TreeGrafter"/>
</dbReference>
<protein>
    <recommendedName>
        <fullName evidence="5">1-acyl-sn-glycerol-3-phosphate acyltransferase</fullName>
        <ecNumber evidence="5">2.3.1.51</ecNumber>
    </recommendedName>
</protein>
<dbReference type="PANTHER" id="PTHR10434">
    <property type="entry name" value="1-ACYL-SN-GLYCEROL-3-PHOSPHATE ACYLTRANSFERASE"/>
    <property type="match status" value="1"/>
</dbReference>
<evidence type="ECO:0000256" key="6">
    <source>
        <dbReference type="SAM" id="Phobius"/>
    </source>
</evidence>
<organism evidence="10">
    <name type="scientific">Thelazia callipaeda</name>
    <name type="common">Oriental eyeworm</name>
    <name type="synonym">Parasitic nematode</name>
    <dbReference type="NCBI Taxonomy" id="103827"/>
    <lineage>
        <taxon>Eukaryota</taxon>
        <taxon>Metazoa</taxon>
        <taxon>Ecdysozoa</taxon>
        <taxon>Nematoda</taxon>
        <taxon>Chromadorea</taxon>
        <taxon>Rhabditida</taxon>
        <taxon>Spirurina</taxon>
        <taxon>Spiruromorpha</taxon>
        <taxon>Thelazioidea</taxon>
        <taxon>Thelaziidae</taxon>
        <taxon>Thelazia</taxon>
    </lineage>
</organism>
<evidence type="ECO:0000256" key="5">
    <source>
        <dbReference type="RuleBase" id="RU361267"/>
    </source>
</evidence>
<keyword evidence="6" id="KW-1133">Transmembrane helix</keyword>
<comment type="catalytic activity">
    <reaction evidence="5">
        <text>a 1-acyl-sn-glycero-3-phosphate + an acyl-CoA = a 1,2-diacyl-sn-glycero-3-phosphate + CoA</text>
        <dbReference type="Rhea" id="RHEA:19709"/>
        <dbReference type="ChEBI" id="CHEBI:57287"/>
        <dbReference type="ChEBI" id="CHEBI:57970"/>
        <dbReference type="ChEBI" id="CHEBI:58342"/>
        <dbReference type="ChEBI" id="CHEBI:58608"/>
        <dbReference type="EC" id="2.3.1.51"/>
    </reaction>
</comment>
<keyword evidence="5" id="KW-0444">Lipid biosynthesis</keyword>
<keyword evidence="5" id="KW-0443">Lipid metabolism</keyword>
<dbReference type="InterPro" id="IPR004552">
    <property type="entry name" value="AGP_acyltrans"/>
</dbReference>
<comment type="domain">
    <text evidence="5">The HXXXXD motif is essential for acyltransferase activity and may constitute the binding site for the phosphate moiety of the glycerol-3-phosphate.</text>
</comment>
<keyword evidence="4 5" id="KW-0012">Acyltransferase</keyword>
<accession>A0A0N5D7R9</accession>
<keyword evidence="5" id="KW-0594">Phospholipid biosynthesis</keyword>